<gene>
    <name evidence="1" type="ORF">ATL45_5328</name>
    <name evidence="2" type="ORF">SAMN05421805_12429</name>
</gene>
<dbReference type="Proteomes" id="UP000270697">
    <property type="component" value="Unassembled WGS sequence"/>
</dbReference>
<dbReference type="InterPro" id="IPR034660">
    <property type="entry name" value="DinB/YfiT-like"/>
</dbReference>
<sequence>MDTAEIDAAYRNLLSIAESIAAPNERSLVDWTLSHIALSDRILAGTARDVLAGVPPVVDNRSAMDDATITALIASTSHDQRVDMVRRNAADLASAIRAIPARAAATPVLLRLVDREGRSLPEQCLPWSDLVELRATEHIPGHAARLATHSHRPS</sequence>
<dbReference type="STRING" id="455193.SAMN05421805_12429"/>
<evidence type="ECO:0000313" key="1">
    <source>
        <dbReference type="EMBL" id="RKT86945.1"/>
    </source>
</evidence>
<dbReference type="RefSeq" id="WP_093159382.1">
    <property type="nucleotide sequence ID" value="NZ_FOUP01000024.1"/>
</dbReference>
<keyword evidence="4" id="KW-1185">Reference proteome</keyword>
<proteinExistence type="predicted"/>
<evidence type="ECO:0000313" key="4">
    <source>
        <dbReference type="Proteomes" id="UP000270697"/>
    </source>
</evidence>
<reference evidence="2 3" key="1">
    <citation type="submission" date="2016-10" db="EMBL/GenBank/DDBJ databases">
        <authorList>
            <person name="de Groot N.N."/>
        </authorList>
    </citation>
    <scope>NUCLEOTIDE SEQUENCE [LARGE SCALE GENOMIC DNA]</scope>
    <source>
        <strain evidence="2 3">CPCC 201259</strain>
    </source>
</reference>
<evidence type="ECO:0000313" key="2">
    <source>
        <dbReference type="EMBL" id="SFO76442.1"/>
    </source>
</evidence>
<name>A0A1I5JUE2_9PSEU</name>
<dbReference type="EMBL" id="FOUP01000024">
    <property type="protein sequence ID" value="SFO76442.1"/>
    <property type="molecule type" value="Genomic_DNA"/>
</dbReference>
<evidence type="ECO:0000313" key="3">
    <source>
        <dbReference type="Proteomes" id="UP000199398"/>
    </source>
</evidence>
<accession>A0A1I5JUE2</accession>
<reference evidence="1 4" key="2">
    <citation type="submission" date="2018-10" db="EMBL/GenBank/DDBJ databases">
        <title>Sequencing the genomes of 1000 actinobacteria strains.</title>
        <authorList>
            <person name="Klenk H.-P."/>
        </authorList>
    </citation>
    <scope>NUCLEOTIDE SEQUENCE [LARGE SCALE GENOMIC DNA]</scope>
    <source>
        <strain evidence="1 4">DSM 45119</strain>
    </source>
</reference>
<dbReference type="Gene3D" id="1.20.120.450">
    <property type="entry name" value="dinb family like domain"/>
    <property type="match status" value="1"/>
</dbReference>
<dbReference type="OrthoDB" id="3696649at2"/>
<protein>
    <submittedName>
        <fullName evidence="2">Uncharacterized protein</fullName>
    </submittedName>
</protein>
<dbReference type="Proteomes" id="UP000199398">
    <property type="component" value="Unassembled WGS sequence"/>
</dbReference>
<organism evidence="2 3">
    <name type="scientific">Saccharopolyspora antimicrobica</name>
    <dbReference type="NCBI Taxonomy" id="455193"/>
    <lineage>
        <taxon>Bacteria</taxon>
        <taxon>Bacillati</taxon>
        <taxon>Actinomycetota</taxon>
        <taxon>Actinomycetes</taxon>
        <taxon>Pseudonocardiales</taxon>
        <taxon>Pseudonocardiaceae</taxon>
        <taxon>Saccharopolyspora</taxon>
    </lineage>
</organism>
<dbReference type="AlphaFoldDB" id="A0A1I5JUE2"/>
<dbReference type="EMBL" id="RBXX01000002">
    <property type="protein sequence ID" value="RKT86945.1"/>
    <property type="molecule type" value="Genomic_DNA"/>
</dbReference>